<accession>A0ABX6RCT9</accession>
<gene>
    <name evidence="1" type="ORF">H4W19_04605</name>
</gene>
<evidence type="ECO:0000313" key="1">
    <source>
        <dbReference type="EMBL" id="QND81065.1"/>
    </source>
</evidence>
<proteinExistence type="predicted"/>
<sequence length="167" mass="18873">MTLLLFLDFDGVLHPLWAPAPFNDWQLEATLGPTPYPGPFFVHASALAVVLSPFLGHLEIVVSSTWGKDRTLDELRRLLPAPVAARVVDAVHHHLPPATKTRPRWEEISWYLQNIRPHQGSRWLALDDDDSGWPTGMRLQLVHCKRDLGDAGTRARLEAALVERHMQ</sequence>
<reference evidence="1 2" key="1">
    <citation type="submission" date="2020-08" db="EMBL/GenBank/DDBJ databases">
        <title>Streptomycin resistant and MDR strain, P. mexicana.</title>
        <authorList>
            <person name="Ganesh-kumar S."/>
            <person name="Zhe T."/>
            <person name="Yu Z."/>
            <person name="Min Y."/>
        </authorList>
    </citation>
    <scope>NUCLEOTIDE SEQUENCE [LARGE SCALE GENOMIC DNA]</scope>
    <source>
        <strain evidence="1 2">GTZY</strain>
    </source>
</reference>
<protein>
    <recommendedName>
        <fullName evidence="3">HAD family hydrolase</fullName>
    </recommendedName>
</protein>
<dbReference type="EMBL" id="CP060028">
    <property type="protein sequence ID" value="QND81065.1"/>
    <property type="molecule type" value="Genomic_DNA"/>
</dbReference>
<evidence type="ECO:0000313" key="2">
    <source>
        <dbReference type="Proteomes" id="UP000515506"/>
    </source>
</evidence>
<dbReference type="Proteomes" id="UP000515506">
    <property type="component" value="Chromosome"/>
</dbReference>
<name>A0ABX6RCT9_PSEMX</name>
<dbReference type="Pfam" id="PF18143">
    <property type="entry name" value="HAD_SAK_2"/>
    <property type="match status" value="1"/>
</dbReference>
<evidence type="ECO:0008006" key="3">
    <source>
        <dbReference type="Google" id="ProtNLM"/>
    </source>
</evidence>
<dbReference type="RefSeq" id="WP_185896211.1">
    <property type="nucleotide sequence ID" value="NZ_CP060028.1"/>
</dbReference>
<organism evidence="1 2">
    <name type="scientific">Pseudoxanthomonas mexicana</name>
    <dbReference type="NCBI Taxonomy" id="128785"/>
    <lineage>
        <taxon>Bacteria</taxon>
        <taxon>Pseudomonadati</taxon>
        <taxon>Pseudomonadota</taxon>
        <taxon>Gammaproteobacteria</taxon>
        <taxon>Lysobacterales</taxon>
        <taxon>Lysobacteraceae</taxon>
        <taxon>Pseudoxanthomonas</taxon>
    </lineage>
</organism>
<keyword evidence="2" id="KW-1185">Reference proteome</keyword>